<dbReference type="Proteomes" id="UP001338125">
    <property type="component" value="Unassembled WGS sequence"/>
</dbReference>
<accession>A0ABR0SUY6</accession>
<dbReference type="SUPFAM" id="SSF53474">
    <property type="entry name" value="alpha/beta-Hydrolases"/>
    <property type="match status" value="1"/>
</dbReference>
<evidence type="ECO:0000313" key="3">
    <source>
        <dbReference type="Proteomes" id="UP001338125"/>
    </source>
</evidence>
<evidence type="ECO:0000259" key="1">
    <source>
        <dbReference type="Pfam" id="PF00975"/>
    </source>
</evidence>
<evidence type="ECO:0000313" key="2">
    <source>
        <dbReference type="EMBL" id="KAK5995968.1"/>
    </source>
</evidence>
<protein>
    <submittedName>
        <fullName evidence="2">Thioesterase BOA10-like protein</fullName>
    </submittedName>
</protein>
<keyword evidence="3" id="KW-1185">Reference proteome</keyword>
<dbReference type="Gene3D" id="3.40.50.1820">
    <property type="entry name" value="alpha/beta hydrolase"/>
    <property type="match status" value="1"/>
</dbReference>
<name>A0ABR0SUY6_9HYPO</name>
<dbReference type="Pfam" id="PF00975">
    <property type="entry name" value="Thioesterase"/>
    <property type="match status" value="1"/>
</dbReference>
<organism evidence="2 3">
    <name type="scientific">Cladobotryum mycophilum</name>
    <dbReference type="NCBI Taxonomy" id="491253"/>
    <lineage>
        <taxon>Eukaryota</taxon>
        <taxon>Fungi</taxon>
        <taxon>Dikarya</taxon>
        <taxon>Ascomycota</taxon>
        <taxon>Pezizomycotina</taxon>
        <taxon>Sordariomycetes</taxon>
        <taxon>Hypocreomycetidae</taxon>
        <taxon>Hypocreales</taxon>
        <taxon>Hypocreaceae</taxon>
        <taxon>Cladobotryum</taxon>
    </lineage>
</organism>
<feature type="domain" description="Thioesterase" evidence="1">
    <location>
        <begin position="102"/>
        <end position="281"/>
    </location>
</feature>
<sequence>MLAPNPEMVQPEDWNNQDKTSHTTPVFLIHDGGGTTFAYHCLDPLDRYVYGIHNPYFRTGQVFDGGLPQMARLYSAWIKQTVAKRSFPVKRKNVDGSINILLGGWSLGGFLSMEVARQLAEDRLVRVVGILMVDSMFPGRVKEIPWEDIDAAQDKARQHFYEIEDEDVEEERSLSTKARENNQVLSQRCMAEATKMVAKWKLPEWTGKLHGKRPKAILLRATQNMPTVSGGVVSLDMDREDKMLGWAEYDKDMFEQVIDVAGHHFDLFAPDRVDNTCQAIKQGLDKLDRLAQLAVNDFV</sequence>
<dbReference type="InterPro" id="IPR001031">
    <property type="entry name" value="Thioesterase"/>
</dbReference>
<gene>
    <name evidence="2" type="ORF">PT974_04388</name>
</gene>
<proteinExistence type="predicted"/>
<dbReference type="InterPro" id="IPR029058">
    <property type="entry name" value="AB_hydrolase_fold"/>
</dbReference>
<reference evidence="2 3" key="1">
    <citation type="submission" date="2024-01" db="EMBL/GenBank/DDBJ databases">
        <title>Complete genome of Cladobotryum mycophilum ATHUM6906.</title>
        <authorList>
            <person name="Christinaki A.C."/>
            <person name="Myridakis A.I."/>
            <person name="Kouvelis V.N."/>
        </authorList>
    </citation>
    <scope>NUCLEOTIDE SEQUENCE [LARGE SCALE GENOMIC DNA]</scope>
    <source>
        <strain evidence="2 3">ATHUM6906</strain>
    </source>
</reference>
<dbReference type="EMBL" id="JAVFKD010000004">
    <property type="protein sequence ID" value="KAK5995968.1"/>
    <property type="molecule type" value="Genomic_DNA"/>
</dbReference>
<comment type="caution">
    <text evidence="2">The sequence shown here is derived from an EMBL/GenBank/DDBJ whole genome shotgun (WGS) entry which is preliminary data.</text>
</comment>